<accession>A0A8S9Y1G3</accession>
<feature type="transmembrane region" description="Helical" evidence="8">
    <location>
        <begin position="294"/>
        <end position="312"/>
    </location>
</feature>
<evidence type="ECO:0000256" key="7">
    <source>
        <dbReference type="ARBA" id="ARBA00023177"/>
    </source>
</evidence>
<dbReference type="GO" id="GO:0008519">
    <property type="term" value="F:ammonium channel activity"/>
    <property type="evidence" value="ECO:0007669"/>
    <property type="project" value="InterPro"/>
</dbReference>
<comment type="similarity">
    <text evidence="2 8">Belongs to the ammonia transporter channel (TC 1.A.11.2) family.</text>
</comment>
<feature type="domain" description="Ammonium transporter AmtB-like" evidence="10">
    <location>
        <begin position="46"/>
        <end position="439"/>
    </location>
</feature>
<protein>
    <recommendedName>
        <fullName evidence="8">Ammonium transporter</fullName>
    </recommendedName>
</protein>
<keyword evidence="12" id="KW-1185">Reference proteome</keyword>
<dbReference type="AlphaFoldDB" id="A0A8S9Y1G3"/>
<feature type="transmembrane region" description="Helical" evidence="8">
    <location>
        <begin position="391"/>
        <end position="412"/>
    </location>
</feature>
<evidence type="ECO:0000256" key="2">
    <source>
        <dbReference type="ARBA" id="ARBA00005887"/>
    </source>
</evidence>
<dbReference type="SUPFAM" id="SSF111352">
    <property type="entry name" value="Ammonium transporter"/>
    <property type="match status" value="1"/>
</dbReference>
<organism evidence="11 12">
    <name type="scientific">Apolygus lucorum</name>
    <name type="common">Small green plant bug</name>
    <name type="synonym">Lygocoris lucorum</name>
    <dbReference type="NCBI Taxonomy" id="248454"/>
    <lineage>
        <taxon>Eukaryota</taxon>
        <taxon>Metazoa</taxon>
        <taxon>Ecdysozoa</taxon>
        <taxon>Arthropoda</taxon>
        <taxon>Hexapoda</taxon>
        <taxon>Insecta</taxon>
        <taxon>Pterygota</taxon>
        <taxon>Neoptera</taxon>
        <taxon>Paraneoptera</taxon>
        <taxon>Hemiptera</taxon>
        <taxon>Heteroptera</taxon>
        <taxon>Panheteroptera</taxon>
        <taxon>Cimicomorpha</taxon>
        <taxon>Miridae</taxon>
        <taxon>Mirini</taxon>
        <taxon>Apolygus</taxon>
    </lineage>
</organism>
<evidence type="ECO:0000256" key="4">
    <source>
        <dbReference type="ARBA" id="ARBA00022692"/>
    </source>
</evidence>
<evidence type="ECO:0000256" key="1">
    <source>
        <dbReference type="ARBA" id="ARBA00004141"/>
    </source>
</evidence>
<evidence type="ECO:0000256" key="3">
    <source>
        <dbReference type="ARBA" id="ARBA00022448"/>
    </source>
</evidence>
<dbReference type="InterPro" id="IPR024041">
    <property type="entry name" value="NH4_transpt_AmtB-like_dom"/>
</dbReference>
<evidence type="ECO:0000313" key="11">
    <source>
        <dbReference type="EMBL" id="KAF6215112.1"/>
    </source>
</evidence>
<dbReference type="InterPro" id="IPR001905">
    <property type="entry name" value="Ammonium_transpt"/>
</dbReference>
<feature type="transmembrane region" description="Helical" evidence="8">
    <location>
        <begin position="123"/>
        <end position="143"/>
    </location>
</feature>
<name>A0A8S9Y1G3_APOLU</name>
<keyword evidence="4 8" id="KW-0812">Transmembrane</keyword>
<feature type="compositionally biased region" description="Polar residues" evidence="9">
    <location>
        <begin position="1"/>
        <end position="10"/>
    </location>
</feature>
<feature type="transmembrane region" description="Helical" evidence="8">
    <location>
        <begin position="266"/>
        <end position="287"/>
    </location>
</feature>
<proteinExistence type="inferred from homology"/>
<keyword evidence="3 8" id="KW-0813">Transport</keyword>
<dbReference type="FunFam" id="1.10.3430.10:FF:000010">
    <property type="entry name" value="Ammonium transporter"/>
    <property type="match status" value="1"/>
</dbReference>
<evidence type="ECO:0000259" key="10">
    <source>
        <dbReference type="Pfam" id="PF00909"/>
    </source>
</evidence>
<feature type="transmembrane region" description="Helical" evidence="8">
    <location>
        <begin position="45"/>
        <end position="69"/>
    </location>
</feature>
<dbReference type="OrthoDB" id="534912at2759"/>
<sequence length="488" mass="51865">MSLSDGTSERLSPPAAAHNACPPPTSMPLNVTEEIEDLKENVNDFFLLANAIFVSFMQAGFACLEAGAVRTKNATNIIMKNLLDLFICCFAYYMVGYALAYGQGNSFLGYTYWVGNGLPDSSLSHWFFQFVFAATAATILSGAVAERCNFVAYIVYSAVISGVVYPIVSHWAWADNGWLNTFGYKDFAGCGVVHALAGVCAFVGAAFLGPRRGRFSQDGKPQDIVGHSLPLVGIGALLLISGFLAFNGGSLGHIADKGDGAIVARSMFSTVVGGSGGAIICLILGRIGLLSDAPWPFSVTLNGTLAGMVSICGAPDGYAAWAAFVTGAVGALVFLGLRRLVLFVRVDDPLEATAVHLGGGCWGVIARPLFAPDGLVYQTTYDARMGLYQNAVGLCAIIAWSAICSIIIFGGLKLIGFLRISPEEELEGLDVTKHGEHAYPQSAWRESGLWSSAVVTDAIILDGTYKVQKSDYDNHAYSGDRKNHNVRL</sequence>
<feature type="transmembrane region" description="Helical" evidence="8">
    <location>
        <begin position="229"/>
        <end position="246"/>
    </location>
</feature>
<feature type="transmembrane region" description="Helical" evidence="8">
    <location>
        <begin position="186"/>
        <end position="208"/>
    </location>
</feature>
<dbReference type="Proteomes" id="UP000466442">
    <property type="component" value="Unassembled WGS sequence"/>
</dbReference>
<reference evidence="11" key="1">
    <citation type="journal article" date="2021" name="Mol. Ecol. Resour.">
        <title>Apolygus lucorum genome provides insights into omnivorousness and mesophyll feeding.</title>
        <authorList>
            <person name="Liu Y."/>
            <person name="Liu H."/>
            <person name="Wang H."/>
            <person name="Huang T."/>
            <person name="Liu B."/>
            <person name="Yang B."/>
            <person name="Yin L."/>
            <person name="Li B."/>
            <person name="Zhang Y."/>
            <person name="Zhang S."/>
            <person name="Jiang F."/>
            <person name="Zhang X."/>
            <person name="Ren Y."/>
            <person name="Wang B."/>
            <person name="Wang S."/>
            <person name="Lu Y."/>
            <person name="Wu K."/>
            <person name="Fan W."/>
            <person name="Wang G."/>
        </authorList>
    </citation>
    <scope>NUCLEOTIDE SEQUENCE</scope>
    <source>
        <strain evidence="11">12Hb</strain>
    </source>
</reference>
<dbReference type="Pfam" id="PF00909">
    <property type="entry name" value="Ammonium_transp"/>
    <property type="match status" value="1"/>
</dbReference>
<dbReference type="PANTHER" id="PTHR11730:SF6">
    <property type="entry name" value="AMMONIUM TRANSPORTER"/>
    <property type="match status" value="1"/>
</dbReference>
<evidence type="ECO:0000256" key="5">
    <source>
        <dbReference type="ARBA" id="ARBA00022989"/>
    </source>
</evidence>
<comment type="caution">
    <text evidence="11">The sequence shown here is derived from an EMBL/GenBank/DDBJ whole genome shotgun (WGS) entry which is preliminary data.</text>
</comment>
<dbReference type="GO" id="GO:0097272">
    <property type="term" value="P:ammonium homeostasis"/>
    <property type="evidence" value="ECO:0007669"/>
    <property type="project" value="TreeGrafter"/>
</dbReference>
<dbReference type="PANTHER" id="PTHR11730">
    <property type="entry name" value="AMMONIUM TRANSPORTER"/>
    <property type="match status" value="1"/>
</dbReference>
<feature type="region of interest" description="Disordered" evidence="9">
    <location>
        <begin position="1"/>
        <end position="23"/>
    </location>
</feature>
<keyword evidence="6 8" id="KW-0472">Membrane</keyword>
<keyword evidence="7 8" id="KW-0924">Ammonia transport</keyword>
<evidence type="ECO:0000256" key="6">
    <source>
        <dbReference type="ARBA" id="ARBA00023136"/>
    </source>
</evidence>
<dbReference type="InterPro" id="IPR018047">
    <property type="entry name" value="Ammonium_transpt_CS"/>
</dbReference>
<dbReference type="PROSITE" id="PS01219">
    <property type="entry name" value="AMMONIUM_TRANSP"/>
    <property type="match status" value="1"/>
</dbReference>
<evidence type="ECO:0000313" key="12">
    <source>
        <dbReference type="Proteomes" id="UP000466442"/>
    </source>
</evidence>
<dbReference type="GO" id="GO:0005886">
    <property type="term" value="C:plasma membrane"/>
    <property type="evidence" value="ECO:0007669"/>
    <property type="project" value="UniProtKB-SubCell"/>
</dbReference>
<comment type="subcellular location">
    <subcellularLocation>
        <location evidence="8">Cell membrane</location>
        <topology evidence="8">Multi-pass membrane protein</topology>
    </subcellularLocation>
    <subcellularLocation>
        <location evidence="1">Membrane</location>
        <topology evidence="1">Multi-pass membrane protein</topology>
    </subcellularLocation>
</comment>
<dbReference type="InterPro" id="IPR029020">
    <property type="entry name" value="Ammonium/urea_transptr"/>
</dbReference>
<feature type="transmembrane region" description="Helical" evidence="8">
    <location>
        <begin position="81"/>
        <end position="103"/>
    </location>
</feature>
<dbReference type="Gene3D" id="1.10.3430.10">
    <property type="entry name" value="Ammonium transporter AmtB like domains"/>
    <property type="match status" value="1"/>
</dbReference>
<evidence type="ECO:0000256" key="9">
    <source>
        <dbReference type="SAM" id="MobiDB-lite"/>
    </source>
</evidence>
<evidence type="ECO:0000256" key="8">
    <source>
        <dbReference type="RuleBase" id="RU362002"/>
    </source>
</evidence>
<feature type="transmembrane region" description="Helical" evidence="8">
    <location>
        <begin position="318"/>
        <end position="337"/>
    </location>
</feature>
<dbReference type="EMBL" id="WIXP02000002">
    <property type="protein sequence ID" value="KAF6215112.1"/>
    <property type="molecule type" value="Genomic_DNA"/>
</dbReference>
<dbReference type="NCBIfam" id="TIGR00836">
    <property type="entry name" value="amt"/>
    <property type="match status" value="1"/>
</dbReference>
<feature type="transmembrane region" description="Helical" evidence="8">
    <location>
        <begin position="150"/>
        <end position="174"/>
    </location>
</feature>
<gene>
    <name evidence="11" type="ORF">GE061_009861</name>
</gene>
<keyword evidence="5 8" id="KW-1133">Transmembrane helix</keyword>